<dbReference type="CDD" id="cd05233">
    <property type="entry name" value="SDR_c"/>
    <property type="match status" value="1"/>
</dbReference>
<sequence length="289" mass="30509">MAAPYPSPTSTWRNNTYESLSPTRPELSAKGKTVLITGGATGIGAETARTFAEAGSSRIALVGRREQPLLETQAAIQREFPGVAVFVAPADVTRKSEVDAAFAGFLGGDGTLDVVVSGAAVIGPFEPVGEVDGERLIDTVNANLRGALFDAVVVNVSSSAAHVNFGPGLAAYSVAKMAAVRLWDSLGSANPGLSVFHLQPGVVDTDMNKEVGGVKALGNEDHVSLPATFIIWLASPEARFLTGKFLWSNWDVDELKTRRSELESSRMLNVDLVGWPFGDTSFKAGWSSD</sequence>
<keyword evidence="7" id="KW-1185">Reference proteome</keyword>
<keyword evidence="2" id="KW-0521">NADP</keyword>
<evidence type="ECO:0000313" key="7">
    <source>
        <dbReference type="Proteomes" id="UP001278766"/>
    </source>
</evidence>
<feature type="compositionally biased region" description="Polar residues" evidence="4">
    <location>
        <begin position="8"/>
        <end position="22"/>
    </location>
</feature>
<dbReference type="Gene3D" id="3.40.50.720">
    <property type="entry name" value="NAD(P)-binding Rossmann-like Domain"/>
    <property type="match status" value="1"/>
</dbReference>
<evidence type="ECO:0000256" key="4">
    <source>
        <dbReference type="SAM" id="MobiDB-lite"/>
    </source>
</evidence>
<dbReference type="InterPro" id="IPR020904">
    <property type="entry name" value="Sc_DH/Rdtase_CS"/>
</dbReference>
<name>A0AAE0HFV6_9PEZI</name>
<dbReference type="InterPro" id="IPR057326">
    <property type="entry name" value="KR_dom"/>
</dbReference>
<dbReference type="Proteomes" id="UP001278766">
    <property type="component" value="Unassembled WGS sequence"/>
</dbReference>
<dbReference type="PROSITE" id="PS00061">
    <property type="entry name" value="ADH_SHORT"/>
    <property type="match status" value="1"/>
</dbReference>
<accession>A0AAE0HFV6</accession>
<evidence type="ECO:0000313" key="6">
    <source>
        <dbReference type="EMBL" id="KAK3295736.1"/>
    </source>
</evidence>
<dbReference type="SUPFAM" id="SSF51735">
    <property type="entry name" value="NAD(P)-binding Rossmann-fold domains"/>
    <property type="match status" value="1"/>
</dbReference>
<dbReference type="PRINTS" id="PR00081">
    <property type="entry name" value="GDHRDH"/>
</dbReference>
<gene>
    <name evidence="6" type="ORF">B0H64DRAFT_424379</name>
</gene>
<dbReference type="GO" id="GO:0016491">
    <property type="term" value="F:oxidoreductase activity"/>
    <property type="evidence" value="ECO:0007669"/>
    <property type="project" value="UniProtKB-KW"/>
</dbReference>
<reference evidence="6" key="1">
    <citation type="journal article" date="2023" name="Mol. Phylogenet. Evol.">
        <title>Genome-scale phylogeny and comparative genomics of the fungal order Sordariales.</title>
        <authorList>
            <person name="Hensen N."/>
            <person name="Bonometti L."/>
            <person name="Westerberg I."/>
            <person name="Brannstrom I.O."/>
            <person name="Guillou S."/>
            <person name="Cros-Aarteil S."/>
            <person name="Calhoun S."/>
            <person name="Haridas S."/>
            <person name="Kuo A."/>
            <person name="Mondo S."/>
            <person name="Pangilinan J."/>
            <person name="Riley R."/>
            <person name="LaButti K."/>
            <person name="Andreopoulos B."/>
            <person name="Lipzen A."/>
            <person name="Chen C."/>
            <person name="Yan M."/>
            <person name="Daum C."/>
            <person name="Ng V."/>
            <person name="Clum A."/>
            <person name="Steindorff A."/>
            <person name="Ohm R.A."/>
            <person name="Martin F."/>
            <person name="Silar P."/>
            <person name="Natvig D.O."/>
            <person name="Lalanne C."/>
            <person name="Gautier V."/>
            <person name="Ament-Velasquez S.L."/>
            <person name="Kruys A."/>
            <person name="Hutchinson M.I."/>
            <person name="Powell A.J."/>
            <person name="Barry K."/>
            <person name="Miller A.N."/>
            <person name="Grigoriev I.V."/>
            <person name="Debuchy R."/>
            <person name="Gladieux P."/>
            <person name="Hiltunen Thoren M."/>
            <person name="Johannesson H."/>
        </authorList>
    </citation>
    <scope>NUCLEOTIDE SEQUENCE</scope>
    <source>
        <strain evidence="6">CBS 168.71</strain>
    </source>
</reference>
<evidence type="ECO:0000259" key="5">
    <source>
        <dbReference type="SMART" id="SM00822"/>
    </source>
</evidence>
<dbReference type="GeneID" id="87842593"/>
<dbReference type="Pfam" id="PF00106">
    <property type="entry name" value="adh_short"/>
    <property type="match status" value="1"/>
</dbReference>
<feature type="domain" description="Ketoreductase" evidence="5">
    <location>
        <begin position="32"/>
        <end position="201"/>
    </location>
</feature>
<dbReference type="AlphaFoldDB" id="A0AAE0HFV6"/>
<comment type="similarity">
    <text evidence="1">Belongs to the short-chain dehydrogenases/reductases (SDR) family.</text>
</comment>
<evidence type="ECO:0000256" key="3">
    <source>
        <dbReference type="ARBA" id="ARBA00023002"/>
    </source>
</evidence>
<keyword evidence="3" id="KW-0560">Oxidoreductase</keyword>
<dbReference type="EMBL" id="JAUEPN010000004">
    <property type="protein sequence ID" value="KAK3295736.1"/>
    <property type="molecule type" value="Genomic_DNA"/>
</dbReference>
<dbReference type="SMART" id="SM00822">
    <property type="entry name" value="PKS_KR"/>
    <property type="match status" value="1"/>
</dbReference>
<dbReference type="PANTHER" id="PTHR42901">
    <property type="entry name" value="ALCOHOL DEHYDROGENASE"/>
    <property type="match status" value="1"/>
</dbReference>
<dbReference type="InterPro" id="IPR036291">
    <property type="entry name" value="NAD(P)-bd_dom_sf"/>
</dbReference>
<dbReference type="PANTHER" id="PTHR42901:SF1">
    <property type="entry name" value="ALCOHOL DEHYDROGENASE"/>
    <property type="match status" value="1"/>
</dbReference>
<reference evidence="6" key="2">
    <citation type="submission" date="2023-06" db="EMBL/GenBank/DDBJ databases">
        <authorList>
            <consortium name="Lawrence Berkeley National Laboratory"/>
            <person name="Haridas S."/>
            <person name="Hensen N."/>
            <person name="Bonometti L."/>
            <person name="Westerberg I."/>
            <person name="Brannstrom I.O."/>
            <person name="Guillou S."/>
            <person name="Cros-Aarteil S."/>
            <person name="Calhoun S."/>
            <person name="Kuo A."/>
            <person name="Mondo S."/>
            <person name="Pangilinan J."/>
            <person name="Riley R."/>
            <person name="Labutti K."/>
            <person name="Andreopoulos B."/>
            <person name="Lipzen A."/>
            <person name="Chen C."/>
            <person name="Yanf M."/>
            <person name="Daum C."/>
            <person name="Ng V."/>
            <person name="Clum A."/>
            <person name="Steindorff A."/>
            <person name="Ohm R."/>
            <person name="Martin F."/>
            <person name="Silar P."/>
            <person name="Natvig D."/>
            <person name="Lalanne C."/>
            <person name="Gautier V."/>
            <person name="Ament-Velasquez S.L."/>
            <person name="Kruys A."/>
            <person name="Hutchinson M.I."/>
            <person name="Powell A.J."/>
            <person name="Barry K."/>
            <person name="Miller A.N."/>
            <person name="Grigoriev I.V."/>
            <person name="Debuchy R."/>
            <person name="Gladieux P."/>
            <person name="Thoren M.H."/>
            <person name="Johannesson H."/>
        </authorList>
    </citation>
    <scope>NUCLEOTIDE SEQUENCE</scope>
    <source>
        <strain evidence="6">CBS 168.71</strain>
    </source>
</reference>
<organism evidence="6 7">
    <name type="scientific">Chaetomium fimeti</name>
    <dbReference type="NCBI Taxonomy" id="1854472"/>
    <lineage>
        <taxon>Eukaryota</taxon>
        <taxon>Fungi</taxon>
        <taxon>Dikarya</taxon>
        <taxon>Ascomycota</taxon>
        <taxon>Pezizomycotina</taxon>
        <taxon>Sordariomycetes</taxon>
        <taxon>Sordariomycetidae</taxon>
        <taxon>Sordariales</taxon>
        <taxon>Chaetomiaceae</taxon>
        <taxon>Chaetomium</taxon>
    </lineage>
</organism>
<evidence type="ECO:0000256" key="1">
    <source>
        <dbReference type="ARBA" id="ARBA00006484"/>
    </source>
</evidence>
<dbReference type="InterPro" id="IPR002347">
    <property type="entry name" value="SDR_fam"/>
</dbReference>
<dbReference type="RefSeq" id="XP_062659250.1">
    <property type="nucleotide sequence ID" value="XM_062805645.1"/>
</dbReference>
<comment type="caution">
    <text evidence="6">The sequence shown here is derived from an EMBL/GenBank/DDBJ whole genome shotgun (WGS) entry which is preliminary data.</text>
</comment>
<proteinExistence type="inferred from homology"/>
<evidence type="ECO:0000256" key="2">
    <source>
        <dbReference type="ARBA" id="ARBA00022857"/>
    </source>
</evidence>
<feature type="region of interest" description="Disordered" evidence="4">
    <location>
        <begin position="1"/>
        <end position="25"/>
    </location>
</feature>
<protein>
    <recommendedName>
        <fullName evidence="5">Ketoreductase domain-containing protein</fullName>
    </recommendedName>
</protein>